<protein>
    <submittedName>
        <fullName evidence="1">Uncharacterized protein</fullName>
    </submittedName>
</protein>
<accession>A0A0E9XC10</accession>
<proteinExistence type="predicted"/>
<dbReference type="AlphaFoldDB" id="A0A0E9XC10"/>
<organism evidence="1">
    <name type="scientific">Anguilla anguilla</name>
    <name type="common">European freshwater eel</name>
    <name type="synonym">Muraena anguilla</name>
    <dbReference type="NCBI Taxonomy" id="7936"/>
    <lineage>
        <taxon>Eukaryota</taxon>
        <taxon>Metazoa</taxon>
        <taxon>Chordata</taxon>
        <taxon>Craniata</taxon>
        <taxon>Vertebrata</taxon>
        <taxon>Euteleostomi</taxon>
        <taxon>Actinopterygii</taxon>
        <taxon>Neopterygii</taxon>
        <taxon>Teleostei</taxon>
        <taxon>Anguilliformes</taxon>
        <taxon>Anguillidae</taxon>
        <taxon>Anguilla</taxon>
    </lineage>
</organism>
<name>A0A0E9XC10_ANGAN</name>
<reference evidence="1" key="2">
    <citation type="journal article" date="2015" name="Fish Shellfish Immunol.">
        <title>Early steps in the European eel (Anguilla anguilla)-Vibrio vulnificus interaction in the gills: Role of the RtxA13 toxin.</title>
        <authorList>
            <person name="Callol A."/>
            <person name="Pajuelo D."/>
            <person name="Ebbesson L."/>
            <person name="Teles M."/>
            <person name="MacKenzie S."/>
            <person name="Amaro C."/>
        </authorList>
    </citation>
    <scope>NUCLEOTIDE SEQUENCE</scope>
</reference>
<evidence type="ECO:0000313" key="1">
    <source>
        <dbReference type="EMBL" id="JAI00200.1"/>
    </source>
</evidence>
<sequence>MRKIRFIKTGCRLFELCIITNT</sequence>
<reference evidence="1" key="1">
    <citation type="submission" date="2014-11" db="EMBL/GenBank/DDBJ databases">
        <authorList>
            <person name="Amaro Gonzalez C."/>
        </authorList>
    </citation>
    <scope>NUCLEOTIDE SEQUENCE</scope>
</reference>
<dbReference type="EMBL" id="GBXM01008378">
    <property type="protein sequence ID" value="JAI00200.1"/>
    <property type="molecule type" value="Transcribed_RNA"/>
</dbReference>